<dbReference type="UniPathway" id="UPA00665"/>
<evidence type="ECO:0000256" key="5">
    <source>
        <dbReference type="ARBA" id="ARBA00022750"/>
    </source>
</evidence>
<dbReference type="GO" id="GO:0005886">
    <property type="term" value="C:plasma membrane"/>
    <property type="evidence" value="ECO:0007669"/>
    <property type="project" value="UniProtKB-SubCell"/>
</dbReference>
<protein>
    <recommendedName>
        <fullName evidence="9">Lipoprotein signal peptidase</fullName>
        <ecNumber evidence="9">3.4.23.36</ecNumber>
    </recommendedName>
    <alternativeName>
        <fullName evidence="9">Prolipoprotein signal peptidase</fullName>
    </alternativeName>
    <alternativeName>
        <fullName evidence="9">Signal peptidase II</fullName>
        <shortName evidence="9">SPase II</shortName>
    </alternativeName>
</protein>
<keyword evidence="5 9" id="KW-0064">Aspartyl protease</keyword>
<evidence type="ECO:0000256" key="3">
    <source>
        <dbReference type="ARBA" id="ARBA00022670"/>
    </source>
</evidence>
<evidence type="ECO:0000256" key="10">
    <source>
        <dbReference type="RuleBase" id="RU004181"/>
    </source>
</evidence>
<evidence type="ECO:0000256" key="6">
    <source>
        <dbReference type="ARBA" id="ARBA00022801"/>
    </source>
</evidence>
<keyword evidence="4 9" id="KW-0812">Transmembrane</keyword>
<dbReference type="OrthoDB" id="4308908at2"/>
<evidence type="ECO:0000256" key="2">
    <source>
        <dbReference type="ARBA" id="ARBA00022475"/>
    </source>
</evidence>
<feature type="transmembrane region" description="Helical" evidence="9">
    <location>
        <begin position="144"/>
        <end position="165"/>
    </location>
</feature>
<organism evidence="11 12">
    <name type="scientific">Nocardioides marmorisolisilvae</name>
    <dbReference type="NCBI Taxonomy" id="1542737"/>
    <lineage>
        <taxon>Bacteria</taxon>
        <taxon>Bacillati</taxon>
        <taxon>Actinomycetota</taxon>
        <taxon>Actinomycetes</taxon>
        <taxon>Propionibacteriales</taxon>
        <taxon>Nocardioidaceae</taxon>
        <taxon>Nocardioides</taxon>
    </lineage>
</organism>
<comment type="catalytic activity">
    <reaction evidence="9">
        <text>Release of signal peptides from bacterial membrane prolipoproteins. Hydrolyzes -Xaa-Yaa-Zaa-|-(S,diacylglyceryl)Cys-, in which Xaa is hydrophobic (preferably Leu), and Yaa (Ala or Ser) and Zaa (Gly or Ala) have small, neutral side chains.</text>
        <dbReference type="EC" id="3.4.23.36"/>
    </reaction>
</comment>
<dbReference type="EMBL" id="RJSG01000002">
    <property type="protein sequence ID" value="RNL79716.1"/>
    <property type="molecule type" value="Genomic_DNA"/>
</dbReference>
<dbReference type="RefSeq" id="WP_123234220.1">
    <property type="nucleotide sequence ID" value="NZ_RJSG01000002.1"/>
</dbReference>
<dbReference type="GO" id="GO:0004190">
    <property type="term" value="F:aspartic-type endopeptidase activity"/>
    <property type="evidence" value="ECO:0007669"/>
    <property type="project" value="UniProtKB-UniRule"/>
</dbReference>
<dbReference type="PANTHER" id="PTHR33695:SF1">
    <property type="entry name" value="LIPOPROTEIN SIGNAL PEPTIDASE"/>
    <property type="match status" value="1"/>
</dbReference>
<evidence type="ECO:0000256" key="4">
    <source>
        <dbReference type="ARBA" id="ARBA00022692"/>
    </source>
</evidence>
<dbReference type="PANTHER" id="PTHR33695">
    <property type="entry name" value="LIPOPROTEIN SIGNAL PEPTIDASE"/>
    <property type="match status" value="1"/>
</dbReference>
<keyword evidence="2 9" id="KW-1003">Cell membrane</keyword>
<evidence type="ECO:0000256" key="7">
    <source>
        <dbReference type="ARBA" id="ARBA00022989"/>
    </source>
</evidence>
<dbReference type="HAMAP" id="MF_00161">
    <property type="entry name" value="LspA"/>
    <property type="match status" value="1"/>
</dbReference>
<keyword evidence="6 9" id="KW-0378">Hydrolase</keyword>
<evidence type="ECO:0000313" key="11">
    <source>
        <dbReference type="EMBL" id="RNL79716.1"/>
    </source>
</evidence>
<keyword evidence="7 9" id="KW-1133">Transmembrane helix</keyword>
<reference evidence="11 12" key="1">
    <citation type="submission" date="2018-11" db="EMBL/GenBank/DDBJ databases">
        <authorList>
            <person name="Li F."/>
        </authorList>
    </citation>
    <scope>NUCLEOTIDE SEQUENCE [LARGE SCALE GENOMIC DNA]</scope>
    <source>
        <strain evidence="11 12">KIS18-7</strain>
    </source>
</reference>
<keyword evidence="12" id="KW-1185">Reference proteome</keyword>
<proteinExistence type="inferred from homology"/>
<comment type="subcellular location">
    <subcellularLocation>
        <location evidence="9">Cell membrane</location>
        <topology evidence="9">Multi-pass membrane protein</topology>
    </subcellularLocation>
</comment>
<keyword evidence="3 9" id="KW-0645">Protease</keyword>
<accession>A0A3N0DW45</accession>
<dbReference type="AlphaFoldDB" id="A0A3N0DW45"/>
<feature type="active site" evidence="9">
    <location>
        <position position="150"/>
    </location>
</feature>
<gene>
    <name evidence="9" type="primary">lspA</name>
    <name evidence="11" type="ORF">EFL95_12195</name>
</gene>
<evidence type="ECO:0000256" key="8">
    <source>
        <dbReference type="ARBA" id="ARBA00023136"/>
    </source>
</evidence>
<dbReference type="InterPro" id="IPR001872">
    <property type="entry name" value="Peptidase_A8"/>
</dbReference>
<sequence>MQAARGASLTDTERSGGNRSRLGLIVGVAVCAWAVDLVTKVVAVHQLGNEPVKLVGSLLQLHLTRNAGAAFSTGTSMTAAIALFGCVAFVGVCWLTRKVGSTVWAWALGLLLAGIAGNLTDRFFRDPAPLRGHVIDFLELPHWPIFNVADVCINVAAALIVIQSVRGVPLSGRRDATDQDPAEAAR</sequence>
<comment type="pathway">
    <text evidence="9">Protein modification; lipoprotein biosynthesis (signal peptide cleavage).</text>
</comment>
<feature type="transmembrane region" description="Helical" evidence="9">
    <location>
        <begin position="67"/>
        <end position="96"/>
    </location>
</feature>
<dbReference type="Proteomes" id="UP000277094">
    <property type="component" value="Unassembled WGS sequence"/>
</dbReference>
<name>A0A3N0DW45_9ACTN</name>
<feature type="transmembrane region" description="Helical" evidence="9">
    <location>
        <begin position="103"/>
        <end position="124"/>
    </location>
</feature>
<dbReference type="PRINTS" id="PR00781">
    <property type="entry name" value="LIPOSIGPTASE"/>
</dbReference>
<dbReference type="GO" id="GO:0006508">
    <property type="term" value="P:proteolysis"/>
    <property type="evidence" value="ECO:0007669"/>
    <property type="project" value="UniProtKB-KW"/>
</dbReference>
<evidence type="ECO:0000313" key="12">
    <source>
        <dbReference type="Proteomes" id="UP000277094"/>
    </source>
</evidence>
<feature type="transmembrane region" description="Helical" evidence="9">
    <location>
        <begin position="22"/>
        <end position="47"/>
    </location>
</feature>
<feature type="active site" evidence="9">
    <location>
        <position position="136"/>
    </location>
</feature>
<dbReference type="EC" id="3.4.23.36" evidence="9"/>
<evidence type="ECO:0000256" key="9">
    <source>
        <dbReference type="HAMAP-Rule" id="MF_00161"/>
    </source>
</evidence>
<dbReference type="Pfam" id="PF01252">
    <property type="entry name" value="Peptidase_A8"/>
    <property type="match status" value="1"/>
</dbReference>
<comment type="caution">
    <text evidence="11">The sequence shown here is derived from an EMBL/GenBank/DDBJ whole genome shotgun (WGS) entry which is preliminary data.</text>
</comment>
<keyword evidence="8 9" id="KW-0472">Membrane</keyword>
<comment type="similarity">
    <text evidence="1 9 10">Belongs to the peptidase A8 family.</text>
</comment>
<comment type="function">
    <text evidence="9">This protein specifically catalyzes the removal of signal peptides from prolipoproteins.</text>
</comment>
<evidence type="ECO:0000256" key="1">
    <source>
        <dbReference type="ARBA" id="ARBA00006139"/>
    </source>
</evidence>